<gene>
    <name evidence="5" type="ORF">QTJ16_001520</name>
</gene>
<dbReference type="GO" id="GO:0006606">
    <property type="term" value="P:protein import into nucleus"/>
    <property type="evidence" value="ECO:0007669"/>
    <property type="project" value="TreeGrafter"/>
</dbReference>
<protein>
    <submittedName>
        <fullName evidence="5">Uncharacterized protein</fullName>
    </submittedName>
</protein>
<evidence type="ECO:0000256" key="3">
    <source>
        <dbReference type="ARBA" id="ARBA00022448"/>
    </source>
</evidence>
<dbReference type="GO" id="GO:0005737">
    <property type="term" value="C:cytoplasm"/>
    <property type="evidence" value="ECO:0007669"/>
    <property type="project" value="TreeGrafter"/>
</dbReference>
<keyword evidence="4" id="KW-0539">Nucleus</keyword>
<comment type="similarity">
    <text evidence="2">Belongs to the importin beta family.</text>
</comment>
<dbReference type="SUPFAM" id="SSF48371">
    <property type="entry name" value="ARM repeat"/>
    <property type="match status" value="1"/>
</dbReference>
<comment type="subcellular location">
    <subcellularLocation>
        <location evidence="1">Nucleus</location>
    </subcellularLocation>
</comment>
<dbReference type="EMBL" id="JAUBYV010000002">
    <property type="protein sequence ID" value="KAK2628417.1"/>
    <property type="molecule type" value="Genomic_DNA"/>
</dbReference>
<dbReference type="InterPro" id="IPR051345">
    <property type="entry name" value="Importin_beta-like_NTR"/>
</dbReference>
<dbReference type="PANTHER" id="PTHR12363:SF33">
    <property type="entry name" value="IMPORTIN-13"/>
    <property type="match status" value="1"/>
</dbReference>
<comment type="caution">
    <text evidence="5">The sequence shown here is derived from an EMBL/GenBank/DDBJ whole genome shotgun (WGS) entry which is preliminary data.</text>
</comment>
<evidence type="ECO:0000256" key="1">
    <source>
        <dbReference type="ARBA" id="ARBA00004123"/>
    </source>
</evidence>
<name>A0AAD9T496_9HELO</name>
<dbReference type="AlphaFoldDB" id="A0AAD9T496"/>
<evidence type="ECO:0000256" key="2">
    <source>
        <dbReference type="ARBA" id="ARBA00007991"/>
    </source>
</evidence>
<evidence type="ECO:0000313" key="6">
    <source>
        <dbReference type="Proteomes" id="UP001285354"/>
    </source>
</evidence>
<reference evidence="5" key="1">
    <citation type="submission" date="2023-06" db="EMBL/GenBank/DDBJ databases">
        <title>Draft genome of Marssonina rosae.</title>
        <authorList>
            <person name="Cheng Q."/>
        </authorList>
    </citation>
    <scope>NUCLEOTIDE SEQUENCE</scope>
    <source>
        <strain evidence="5">R4</strain>
    </source>
</reference>
<dbReference type="PANTHER" id="PTHR12363">
    <property type="entry name" value="TRANSPORTIN 3 AND IMPORTIN 13"/>
    <property type="match status" value="1"/>
</dbReference>
<dbReference type="InterPro" id="IPR016024">
    <property type="entry name" value="ARM-type_fold"/>
</dbReference>
<sequence length="1023" mass="114441">MEMEELPSSLGEVEALITQLYRPGAPEQVSKIQETLQQLQRSPQGWQLATSLSGHQDERVRFFAALTFTVKLNRDAQALSEEDAQALLQTLIGWLIRCLQNSEGVLVIRKICSTLVAYWLQFSASWADCVKHLMFCLCANEALPYSTLEGSQETAILVDTISKTESSPSVSKSVALFWFAATLVEEVGRTDSSSMKQHKFHRYMLSNADHIVPLMSKYIANGSANMKTRQEAMRCFQSWVSYSHRAFVDDAIMLEPLQALTQAAIMCLGEDDLYETTVELFSDTLTNYSKFLRKEDFAILKALFNSPWAQERYERLVKGDFDFDSVQFGMFMIAFGDATVQDLARNCGTDPQSHQYLSALSALLGAEGYAVHEDKIYVPALEFWNTFVEIMVDDAYSSEDDKPAWFPAAQEHVKRVIERCWLKSQFPPSEEYNSWDSVDRTGFKDARRDFSDLLQQFYLTTGISLLQIFVNLIQNSSITKKWAELEASTYCLACFADCISDDQQRDEYLDKVFAPSFISLFADPGKEIPSRAMKGFLDLVITYPEYFEHRPSNLPSILNIVFGATSLSSLAKTASKAIMKLCFNCRTILLPELGVFLQHYGNIASNYSLDGTVKEAVMEGIASIIQALDSDEAKLAPLEQLIDYVQSDFEKCLELSNSRAQAGLTSLDLGIISLKCLAGIAKGIQTPEDTPVDLEKVADTVSSFWTSGKGSHFQQRVYLIMDQLFDVLGENGDIVDEVCAILRHGFREEEPGPFVLPVKLTAQLLTKSTLQTPRLGRILNTSASLITSHKLAVDIEEILDALLKWVLQLLHNLGEPGNDPEIAQAGIDFLHRLLTFPQILFRQQSPSSLEYLFMFALKALAGTEPLPKGSAADFWATFISLQSPILQPSIESAMEQIGPVLAQALIYNIGGHAARSELDKISDPLKKLVVRQVNARTWFEGALMDASFPSKMVTEKDKRVFLTKIMRFVSLLSLHIFSLVLPLYCCDPGPLTRASSLRGARGTNQVVREFWLSCRGSNFSYAS</sequence>
<keyword evidence="6" id="KW-1185">Reference proteome</keyword>
<evidence type="ECO:0000313" key="5">
    <source>
        <dbReference type="EMBL" id="KAK2628417.1"/>
    </source>
</evidence>
<dbReference type="Gene3D" id="1.25.10.10">
    <property type="entry name" value="Leucine-rich Repeat Variant"/>
    <property type="match status" value="1"/>
</dbReference>
<dbReference type="GO" id="GO:0005634">
    <property type="term" value="C:nucleus"/>
    <property type="evidence" value="ECO:0007669"/>
    <property type="project" value="UniProtKB-SubCell"/>
</dbReference>
<organism evidence="5 6">
    <name type="scientific">Diplocarpon rosae</name>
    <dbReference type="NCBI Taxonomy" id="946125"/>
    <lineage>
        <taxon>Eukaryota</taxon>
        <taxon>Fungi</taxon>
        <taxon>Dikarya</taxon>
        <taxon>Ascomycota</taxon>
        <taxon>Pezizomycotina</taxon>
        <taxon>Leotiomycetes</taxon>
        <taxon>Helotiales</taxon>
        <taxon>Drepanopezizaceae</taxon>
        <taxon>Diplocarpon</taxon>
    </lineage>
</organism>
<dbReference type="InterPro" id="IPR011989">
    <property type="entry name" value="ARM-like"/>
</dbReference>
<evidence type="ECO:0000256" key="4">
    <source>
        <dbReference type="ARBA" id="ARBA00023242"/>
    </source>
</evidence>
<keyword evidence="3" id="KW-0813">Transport</keyword>
<proteinExistence type="inferred from homology"/>
<dbReference type="Proteomes" id="UP001285354">
    <property type="component" value="Unassembled WGS sequence"/>
</dbReference>
<accession>A0AAD9T496</accession>